<keyword evidence="10" id="KW-1185">Reference proteome</keyword>
<feature type="domain" description="Hydroxyproline O-arabinosyltransferase-like" evidence="8">
    <location>
        <begin position="227"/>
        <end position="509"/>
    </location>
</feature>
<evidence type="ECO:0000256" key="3">
    <source>
        <dbReference type="ARBA" id="ARBA00022679"/>
    </source>
</evidence>
<comment type="subcellular location">
    <subcellularLocation>
        <location evidence="1">Membrane</location>
        <topology evidence="1">Single-pass membrane protein</topology>
    </subcellularLocation>
</comment>
<protein>
    <recommendedName>
        <fullName evidence="8">Hydroxyproline O-arabinosyltransferase-like domain-containing protein</fullName>
    </recommendedName>
</protein>
<dbReference type="InterPro" id="IPR056508">
    <property type="entry name" value="HPAT-like"/>
</dbReference>
<feature type="region of interest" description="Disordered" evidence="7">
    <location>
        <begin position="157"/>
        <end position="182"/>
    </location>
</feature>
<evidence type="ECO:0000256" key="6">
    <source>
        <dbReference type="ARBA" id="ARBA00023136"/>
    </source>
</evidence>
<feature type="compositionally biased region" description="Low complexity" evidence="7">
    <location>
        <begin position="157"/>
        <end position="178"/>
    </location>
</feature>
<evidence type="ECO:0000256" key="4">
    <source>
        <dbReference type="ARBA" id="ARBA00022692"/>
    </source>
</evidence>
<proteinExistence type="predicted"/>
<evidence type="ECO:0000256" key="1">
    <source>
        <dbReference type="ARBA" id="ARBA00004167"/>
    </source>
</evidence>
<dbReference type="PANTHER" id="PTHR31485:SF17">
    <property type="match status" value="1"/>
</dbReference>
<evidence type="ECO:0000313" key="10">
    <source>
        <dbReference type="Proteomes" id="UP001244341"/>
    </source>
</evidence>
<sequence>MGSKHDLLPSHLSKRGLKLVLQKVSLQTVAIVSGLLAGFLIGHLYQQHNQVVLVEHLYTNGQSTAKPVKTSYGYKLVVHDFSGLVDSSFHAGSGSSSSSSSSIIDPSFSSSSSGSSSSSSSTGATNSRTVDSGASTHTAVRERRISLAEINAAGGTAAAAGTSGDSGSSSSSSSGAEGQQRFHEGCGKGCSIMFSRSSTTGLTEADKQRISAALKKRAAELPGDSIHALMTGNGSPYQNIQGRIMYSSMKLVQQMPGGSNIKAFTRIMHRTADDDLVGEFPTFRAYPLQPACDTWCEFPVKDRANAVVQWLMAAEQHPQLIQGAWLLLLESDYVWMKPLELPGSAHDMAVQGYGFTYDYIDPSYPAAAKVIKRMCPECSQVSQVPHSGPSPVLLRPHELALVAPDWETYSAWIEGNEHARNAFGWVREMYAWCVAVHKNGVQLTHELPPASRLMAQPPHDWTAGRAAFLHYTWATLYHQDGKEIWRFDKRDWTAKEHELKVPEFKLPPQPWQDSWKLQDGIKVNKALHNITTAMLAQMNKASALLPVIKPQD</sequence>
<dbReference type="Proteomes" id="UP001244341">
    <property type="component" value="Chromosome 1b"/>
</dbReference>
<dbReference type="EMBL" id="CP126208">
    <property type="protein sequence ID" value="WIA08939.1"/>
    <property type="molecule type" value="Genomic_DNA"/>
</dbReference>
<evidence type="ECO:0000259" key="8">
    <source>
        <dbReference type="Pfam" id="PF23452"/>
    </source>
</evidence>
<organism evidence="9 10">
    <name type="scientific">Tetradesmus obliquus</name>
    <name type="common">Green alga</name>
    <name type="synonym">Acutodesmus obliquus</name>
    <dbReference type="NCBI Taxonomy" id="3088"/>
    <lineage>
        <taxon>Eukaryota</taxon>
        <taxon>Viridiplantae</taxon>
        <taxon>Chlorophyta</taxon>
        <taxon>core chlorophytes</taxon>
        <taxon>Chlorophyceae</taxon>
        <taxon>CS clade</taxon>
        <taxon>Sphaeropleales</taxon>
        <taxon>Scenedesmaceae</taxon>
        <taxon>Tetradesmus</taxon>
    </lineage>
</organism>
<feature type="region of interest" description="Disordered" evidence="7">
    <location>
        <begin position="109"/>
        <end position="138"/>
    </location>
</feature>
<dbReference type="Pfam" id="PF23452">
    <property type="entry name" value="HPAT"/>
    <property type="match status" value="1"/>
</dbReference>
<dbReference type="PANTHER" id="PTHR31485">
    <property type="entry name" value="PEPTIDYL SERINE ALPHA-GALACTOSYLTRANSFERASE"/>
    <property type="match status" value="1"/>
</dbReference>
<dbReference type="InterPro" id="IPR044845">
    <property type="entry name" value="HPAT/SRGT1-like"/>
</dbReference>
<keyword evidence="6" id="KW-0472">Membrane</keyword>
<feature type="compositionally biased region" description="Polar residues" evidence="7">
    <location>
        <begin position="122"/>
        <end position="138"/>
    </location>
</feature>
<keyword evidence="4" id="KW-0812">Transmembrane</keyword>
<evidence type="ECO:0000256" key="7">
    <source>
        <dbReference type="SAM" id="MobiDB-lite"/>
    </source>
</evidence>
<keyword evidence="5" id="KW-1133">Transmembrane helix</keyword>
<name>A0ABY8TIM0_TETOB</name>
<evidence type="ECO:0000256" key="5">
    <source>
        <dbReference type="ARBA" id="ARBA00022989"/>
    </source>
</evidence>
<keyword evidence="3" id="KW-0808">Transferase</keyword>
<reference evidence="9 10" key="1">
    <citation type="submission" date="2023-05" db="EMBL/GenBank/DDBJ databases">
        <title>A 100% complete, gapless, phased diploid assembly of the Scenedesmus obliquus UTEX 3031 genome.</title>
        <authorList>
            <person name="Biondi T.C."/>
            <person name="Hanschen E.R."/>
            <person name="Kwon T."/>
            <person name="Eng W."/>
            <person name="Kruse C.P.S."/>
            <person name="Koehler S.I."/>
            <person name="Kunde Y."/>
            <person name="Gleasner C.D."/>
            <person name="You Mak K.T."/>
            <person name="Polle J."/>
            <person name="Hovde B.T."/>
            <person name="Starkenburg S.R."/>
        </authorList>
    </citation>
    <scope>NUCLEOTIDE SEQUENCE [LARGE SCALE GENOMIC DNA]</scope>
    <source>
        <strain evidence="9 10">DOE0152z</strain>
    </source>
</reference>
<gene>
    <name evidence="9" type="ORF">OEZ85_008356</name>
</gene>
<keyword evidence="2" id="KW-0328">Glycosyltransferase</keyword>
<evidence type="ECO:0000313" key="9">
    <source>
        <dbReference type="EMBL" id="WIA08939.1"/>
    </source>
</evidence>
<accession>A0ABY8TIM0</accession>
<evidence type="ECO:0000256" key="2">
    <source>
        <dbReference type="ARBA" id="ARBA00022676"/>
    </source>
</evidence>
<feature type="compositionally biased region" description="Low complexity" evidence="7">
    <location>
        <begin position="109"/>
        <end position="121"/>
    </location>
</feature>